<dbReference type="CTD" id="36383925"/>
<protein>
    <submittedName>
        <fullName evidence="3 5">Uncharacterized protein</fullName>
    </submittedName>
</protein>
<feature type="region of interest" description="Disordered" evidence="1">
    <location>
        <begin position="23"/>
        <end position="83"/>
    </location>
</feature>
<name>A0A090LNV3_STRRB</name>
<evidence type="ECO:0000256" key="1">
    <source>
        <dbReference type="SAM" id="MobiDB-lite"/>
    </source>
</evidence>
<dbReference type="WormBase" id="SRAE_X000086900">
    <property type="protein sequence ID" value="SRP12021"/>
    <property type="gene ID" value="WBGene00266431"/>
</dbReference>
<evidence type="ECO:0000313" key="6">
    <source>
        <dbReference type="WormBase" id="SRAE_X000086900"/>
    </source>
</evidence>
<dbReference type="STRING" id="34506.A0A090LNV3"/>
<sequence>MKNIILSIILFVLIVALTTANDTKDNKSNVGQQTNEITEKPKNENQQLKRLRRQNDGDNFIDNQGFHMPGYGNNEDNQPWTGQHWDNNPWSGHYFPTSPSNIDQMWQAPQNFGRHIPRHFNPWYSHHHHHGRPSYPSYNMADKYAYDYFKRNGFTIKSVLTFCTNYHISSIINYSRSLKNFCSKIKENYGNDSIPTYPKTPETSGTEEISQ</sequence>
<dbReference type="EMBL" id="LN609530">
    <property type="protein sequence ID" value="CEF71545.1"/>
    <property type="molecule type" value="Genomic_DNA"/>
</dbReference>
<gene>
    <name evidence="3 5 6" type="ORF">SRAE_X000086900</name>
</gene>
<organism evidence="3">
    <name type="scientific">Strongyloides ratti</name>
    <name type="common">Parasitic roundworm</name>
    <dbReference type="NCBI Taxonomy" id="34506"/>
    <lineage>
        <taxon>Eukaryota</taxon>
        <taxon>Metazoa</taxon>
        <taxon>Ecdysozoa</taxon>
        <taxon>Nematoda</taxon>
        <taxon>Chromadorea</taxon>
        <taxon>Rhabditida</taxon>
        <taxon>Tylenchina</taxon>
        <taxon>Panagrolaimomorpha</taxon>
        <taxon>Strongyloidoidea</taxon>
        <taxon>Strongyloididae</taxon>
        <taxon>Strongyloides</taxon>
    </lineage>
</organism>
<proteinExistence type="predicted"/>
<evidence type="ECO:0000256" key="2">
    <source>
        <dbReference type="SAM" id="SignalP"/>
    </source>
</evidence>
<dbReference type="Proteomes" id="UP000035682">
    <property type="component" value="Unplaced"/>
</dbReference>
<feature type="chain" id="PRO_5015030977" evidence="2">
    <location>
        <begin position="21"/>
        <end position="211"/>
    </location>
</feature>
<dbReference type="GeneID" id="36383925"/>
<evidence type="ECO:0000313" key="3">
    <source>
        <dbReference type="EMBL" id="CEF71545.1"/>
    </source>
</evidence>
<reference evidence="3 4" key="1">
    <citation type="submission" date="2014-09" db="EMBL/GenBank/DDBJ databases">
        <authorList>
            <person name="Martin A.A."/>
        </authorList>
    </citation>
    <scope>NUCLEOTIDE SEQUENCE</scope>
    <source>
        <strain evidence="4">ED321</strain>
        <strain evidence="3">ED321 Heterogonic</strain>
    </source>
</reference>
<accession>A0A090LNV3</accession>
<dbReference type="AlphaFoldDB" id="A0A090LNV3"/>
<evidence type="ECO:0000313" key="4">
    <source>
        <dbReference type="Proteomes" id="UP000035682"/>
    </source>
</evidence>
<feature type="compositionally biased region" description="Polar residues" evidence="1">
    <location>
        <begin position="74"/>
        <end position="83"/>
    </location>
</feature>
<dbReference type="RefSeq" id="XP_024510741.1">
    <property type="nucleotide sequence ID" value="XM_024645266.1"/>
</dbReference>
<reference evidence="5" key="2">
    <citation type="submission" date="2020-12" db="UniProtKB">
        <authorList>
            <consortium name="WormBaseParasite"/>
        </authorList>
    </citation>
    <scope>IDENTIFICATION</scope>
</reference>
<dbReference type="WBParaSite" id="SRAE_X000086900.1">
    <property type="protein sequence ID" value="SRAE_X000086900.1"/>
    <property type="gene ID" value="WBGene00266431"/>
</dbReference>
<keyword evidence="2" id="KW-0732">Signal</keyword>
<keyword evidence="4" id="KW-1185">Reference proteome</keyword>
<evidence type="ECO:0000313" key="5">
    <source>
        <dbReference type="WBParaSite" id="SRAE_X000086900.1"/>
    </source>
</evidence>
<feature type="signal peptide" evidence="2">
    <location>
        <begin position="1"/>
        <end position="20"/>
    </location>
</feature>